<keyword evidence="4 7" id="KW-1133">Transmembrane helix</keyword>
<accession>A0A2S3ULS7</accession>
<keyword evidence="5 7" id="KW-0472">Membrane</keyword>
<dbReference type="EMBL" id="PPCN01000014">
    <property type="protein sequence ID" value="POF28429.1"/>
    <property type="molecule type" value="Genomic_DNA"/>
</dbReference>
<evidence type="ECO:0000256" key="1">
    <source>
        <dbReference type="ARBA" id="ARBA00004141"/>
    </source>
</evidence>
<evidence type="ECO:0000256" key="5">
    <source>
        <dbReference type="ARBA" id="ARBA00023136"/>
    </source>
</evidence>
<dbReference type="GO" id="GO:0055085">
    <property type="term" value="P:transmembrane transport"/>
    <property type="evidence" value="ECO:0007669"/>
    <property type="project" value="TreeGrafter"/>
</dbReference>
<feature type="transmembrane region" description="Helical" evidence="7">
    <location>
        <begin position="285"/>
        <end position="306"/>
    </location>
</feature>
<reference evidence="8 9" key="1">
    <citation type="submission" date="2018-01" db="EMBL/GenBank/DDBJ databases">
        <title>Genomic Encyclopedia of Archaeal and Bacterial Type Strains, Phase II (KMG-II): from individual species to whole genera.</title>
        <authorList>
            <person name="Goeker M."/>
        </authorList>
    </citation>
    <scope>NUCLEOTIDE SEQUENCE [LARGE SCALE GENOMIC DNA]</scope>
    <source>
        <strain evidence="8 9">DSM 17023</strain>
    </source>
</reference>
<evidence type="ECO:0000313" key="9">
    <source>
        <dbReference type="Proteomes" id="UP000236959"/>
    </source>
</evidence>
<gene>
    <name evidence="8" type="ORF">CLV41_114100</name>
</gene>
<dbReference type="GO" id="GO:0016020">
    <property type="term" value="C:membrane"/>
    <property type="evidence" value="ECO:0007669"/>
    <property type="project" value="UniProtKB-SubCell"/>
</dbReference>
<dbReference type="AlphaFoldDB" id="A0A2S3ULS7"/>
<dbReference type="RefSeq" id="WP_103225037.1">
    <property type="nucleotide sequence ID" value="NZ_PPCN01000014.1"/>
</dbReference>
<organism evidence="8 9">
    <name type="scientific">Roseibium marinum</name>
    <dbReference type="NCBI Taxonomy" id="281252"/>
    <lineage>
        <taxon>Bacteria</taxon>
        <taxon>Pseudomonadati</taxon>
        <taxon>Pseudomonadota</taxon>
        <taxon>Alphaproteobacteria</taxon>
        <taxon>Hyphomicrobiales</taxon>
        <taxon>Stappiaceae</taxon>
        <taxon>Roseibium</taxon>
    </lineage>
</organism>
<dbReference type="PANTHER" id="PTHR21716:SF16">
    <property type="entry name" value="BLL1467 PROTEIN"/>
    <property type="match status" value="1"/>
</dbReference>
<feature type="transmembrane region" description="Helical" evidence="7">
    <location>
        <begin position="222"/>
        <end position="244"/>
    </location>
</feature>
<protein>
    <submittedName>
        <fullName evidence="8">Putative PurR-regulated permease PerM</fullName>
    </submittedName>
</protein>
<evidence type="ECO:0000256" key="6">
    <source>
        <dbReference type="SAM" id="MobiDB-lite"/>
    </source>
</evidence>
<evidence type="ECO:0000313" key="8">
    <source>
        <dbReference type="EMBL" id="POF28429.1"/>
    </source>
</evidence>
<keyword evidence="3 7" id="KW-0812">Transmembrane</keyword>
<dbReference type="PANTHER" id="PTHR21716">
    <property type="entry name" value="TRANSMEMBRANE PROTEIN"/>
    <property type="match status" value="1"/>
</dbReference>
<evidence type="ECO:0000256" key="2">
    <source>
        <dbReference type="ARBA" id="ARBA00009773"/>
    </source>
</evidence>
<evidence type="ECO:0000256" key="7">
    <source>
        <dbReference type="SAM" id="Phobius"/>
    </source>
</evidence>
<feature type="transmembrane region" description="Helical" evidence="7">
    <location>
        <begin position="27"/>
        <end position="45"/>
    </location>
</feature>
<dbReference type="InterPro" id="IPR002549">
    <property type="entry name" value="AI-2E-like"/>
</dbReference>
<feature type="transmembrane region" description="Helical" evidence="7">
    <location>
        <begin position="250"/>
        <end position="273"/>
    </location>
</feature>
<feature type="transmembrane region" description="Helical" evidence="7">
    <location>
        <begin position="51"/>
        <end position="69"/>
    </location>
</feature>
<dbReference type="Pfam" id="PF01594">
    <property type="entry name" value="AI-2E_transport"/>
    <property type="match status" value="1"/>
</dbReference>
<dbReference type="OrthoDB" id="9799225at2"/>
<feature type="region of interest" description="Disordered" evidence="6">
    <location>
        <begin position="1"/>
        <end position="20"/>
    </location>
</feature>
<sequence>MTSQVKINDGAQAGAGRTPAPALRADPAVRISLLILCGLALTAALDFGQVILAPICLSLVVGTLFGPAADRLSRIGVPSWMSALAMVLLFVALILSTGAAFVVPLSDWMDKLPLIWAQLQSQLTSWQGFFASVASLQNELQNAMGQSGNMQVSVDDTSAVESVFYFAPTFVAQVILFLASLYFFILTRPHFRESLLRMCDDHHQRRNVATVIQAIETRLSTYLVYITFINVGLGAAVALAMWALGVPSPLLWGMLAGLLNYIVYIGPAAMVAVLTGVGLATGNTLLAILTPPAAYLVLNLMEAQFVTPMVLGRTMTLNPFVVFLTIAFWIWLWGPAGGFVAVPLLLVAYSIFETLDQQSSNRARLEI</sequence>
<evidence type="ECO:0000256" key="3">
    <source>
        <dbReference type="ARBA" id="ARBA00022692"/>
    </source>
</evidence>
<feature type="transmembrane region" description="Helical" evidence="7">
    <location>
        <begin position="81"/>
        <end position="103"/>
    </location>
</feature>
<proteinExistence type="inferred from homology"/>
<dbReference type="Proteomes" id="UP000236959">
    <property type="component" value="Unassembled WGS sequence"/>
</dbReference>
<evidence type="ECO:0000256" key="4">
    <source>
        <dbReference type="ARBA" id="ARBA00022989"/>
    </source>
</evidence>
<comment type="similarity">
    <text evidence="2">Belongs to the autoinducer-2 exporter (AI-2E) (TC 2.A.86) family.</text>
</comment>
<feature type="transmembrane region" description="Helical" evidence="7">
    <location>
        <begin position="163"/>
        <end position="185"/>
    </location>
</feature>
<feature type="transmembrane region" description="Helical" evidence="7">
    <location>
        <begin position="326"/>
        <end position="352"/>
    </location>
</feature>
<comment type="caution">
    <text evidence="8">The sequence shown here is derived from an EMBL/GenBank/DDBJ whole genome shotgun (WGS) entry which is preliminary data.</text>
</comment>
<name>A0A2S3ULS7_9HYPH</name>
<keyword evidence="9" id="KW-1185">Reference proteome</keyword>
<comment type="subcellular location">
    <subcellularLocation>
        <location evidence="1">Membrane</location>
        <topology evidence="1">Multi-pass membrane protein</topology>
    </subcellularLocation>
</comment>